<sequence>MSLRTFMFPAGAALGLALAAAPAAAAEQDVVVRFAAKVGAAPLACGKTYSGIGATGAAITLQDFRVYVSNLRLVDAKGGETPVRIASDGRWQDDKTALLDFEDATGNCNGNAAVNREVRGKAAPGRYVGLVFDLGVPADRNHQDTTRAGPPLNFSALSWPWRAGYKFLTIDIETSAPGRPNASGFSIHLGSTDCPSGPLTAPPTSPCARQNRPTYRFAAFDPARQSVVFDLAELLKATDVTTNAPNTAAGCMSGQTDDDCAAIMPALGVPFRDLTPKDQSWARVE</sequence>
<keyword evidence="1" id="KW-0732">Signal</keyword>
<keyword evidence="4" id="KW-1185">Reference proteome</keyword>
<dbReference type="RefSeq" id="WP_374345431.1">
    <property type="nucleotide sequence ID" value="NZ_JBHTLQ010000002.1"/>
</dbReference>
<comment type="caution">
    <text evidence="3">The sequence shown here is derived from an EMBL/GenBank/DDBJ whole genome shotgun (WGS) entry which is preliminary data.</text>
</comment>
<feature type="chain" id="PRO_5046833209" evidence="1">
    <location>
        <begin position="26"/>
        <end position="285"/>
    </location>
</feature>
<gene>
    <name evidence="3" type="ORF">ACFQ27_01125</name>
</gene>
<dbReference type="InterPro" id="IPR023977">
    <property type="entry name" value="MbnP-like"/>
</dbReference>
<evidence type="ECO:0000256" key="1">
    <source>
        <dbReference type="SAM" id="SignalP"/>
    </source>
</evidence>
<accession>A0ABW3SXM8</accession>
<reference evidence="4" key="1">
    <citation type="journal article" date="2019" name="Int. J. Syst. Evol. Microbiol.">
        <title>The Global Catalogue of Microorganisms (GCM) 10K type strain sequencing project: providing services to taxonomists for standard genome sequencing and annotation.</title>
        <authorList>
            <consortium name="The Broad Institute Genomics Platform"/>
            <consortium name="The Broad Institute Genome Sequencing Center for Infectious Disease"/>
            <person name="Wu L."/>
            <person name="Ma J."/>
        </authorList>
    </citation>
    <scope>NUCLEOTIDE SEQUENCE [LARGE SCALE GENOMIC DNA]</scope>
    <source>
        <strain evidence="4">CCUG 55074</strain>
    </source>
</reference>
<evidence type="ECO:0000313" key="3">
    <source>
        <dbReference type="EMBL" id="MFD1189167.1"/>
    </source>
</evidence>
<evidence type="ECO:0000259" key="2">
    <source>
        <dbReference type="Pfam" id="PF20243"/>
    </source>
</evidence>
<dbReference type="EMBL" id="JBHTLQ010000002">
    <property type="protein sequence ID" value="MFD1189167.1"/>
    <property type="molecule type" value="Genomic_DNA"/>
</dbReference>
<dbReference type="NCBIfam" id="TIGR04052">
    <property type="entry name" value="MbnP_like_WxW"/>
    <property type="match status" value="1"/>
</dbReference>
<proteinExistence type="predicted"/>
<feature type="signal peptide" evidence="1">
    <location>
        <begin position="1"/>
        <end position="25"/>
    </location>
</feature>
<dbReference type="InterPro" id="IPR046863">
    <property type="entry name" value="MbnP-like_dom"/>
</dbReference>
<evidence type="ECO:0000313" key="4">
    <source>
        <dbReference type="Proteomes" id="UP001597216"/>
    </source>
</evidence>
<dbReference type="Proteomes" id="UP001597216">
    <property type="component" value="Unassembled WGS sequence"/>
</dbReference>
<protein>
    <submittedName>
        <fullName evidence="3">MbnP family copper-binding protein</fullName>
    </submittedName>
</protein>
<name>A0ABW3SXM8_9CAUL</name>
<organism evidence="3 4">
    <name type="scientific">Phenylobacterium conjunctum</name>
    <dbReference type="NCBI Taxonomy" id="1298959"/>
    <lineage>
        <taxon>Bacteria</taxon>
        <taxon>Pseudomonadati</taxon>
        <taxon>Pseudomonadota</taxon>
        <taxon>Alphaproteobacteria</taxon>
        <taxon>Caulobacterales</taxon>
        <taxon>Caulobacteraceae</taxon>
        <taxon>Phenylobacterium</taxon>
    </lineage>
</organism>
<feature type="domain" description="Copper-binding protein MbnP-like" evidence="2">
    <location>
        <begin position="28"/>
        <end position="252"/>
    </location>
</feature>
<dbReference type="Pfam" id="PF20243">
    <property type="entry name" value="MbnP"/>
    <property type="match status" value="1"/>
</dbReference>